<feature type="domain" description="Photolyase/cryptochrome alpha/beta" evidence="11">
    <location>
        <begin position="4"/>
        <end position="130"/>
    </location>
</feature>
<sequence>MKIVTSIMWFRRDLRLEDNTALSHALKDSEKLLLLFQVNPEQFLTESLNQQAFFASLTAFQQNVNRNAHLQILYGNPQESFQKIKDTLTDWDRVYFNQDERGFGNTRDREIEKFFKEQGIVVHSYMDHHLHGAKEIKNKQGSFYKVFTPYYQQWKEKIKPTPVETPFNPKIVIKETLFPKDEQQLEELIADLPDQNSDSIGEKAAIEQLNRFLTEDLSDYETARDYPNLDKTSRLSRHLRTGELSIRTVWQELQKQKNSIAKQTFEKELCWRDFYNMIYAANPEQKEQPIQEQFRFIRWQNDQDNFSAWKKGQTGFPIVDAAMRQLNQTGWMHNRLRMIVASFLTKDLLIDWRWGERYFQQMLIDYDPASNIGGWQWAASTGTDAVPYFRIFNPTTQAKKFDPSGAFIRSYLPELRELPEKLIHEPYKMSEEDQRNYGIQLGTDYPFQIVDHKEMRKKAIYAYEASKEFARETSEL</sequence>
<dbReference type="PRINTS" id="PR00147">
    <property type="entry name" value="DNAPHOTLYASE"/>
</dbReference>
<dbReference type="Pfam" id="PF03441">
    <property type="entry name" value="FAD_binding_7"/>
    <property type="match status" value="1"/>
</dbReference>
<dbReference type="PROSITE" id="PS00691">
    <property type="entry name" value="DNA_PHOTOLYASES_1_2"/>
    <property type="match status" value="1"/>
</dbReference>
<dbReference type="AlphaFoldDB" id="A0A4P5PTZ7"/>
<dbReference type="InterPro" id="IPR006050">
    <property type="entry name" value="DNA_photolyase_N"/>
</dbReference>
<evidence type="ECO:0000256" key="9">
    <source>
        <dbReference type="PIRSR" id="PIRSR602081-2"/>
    </source>
</evidence>
<evidence type="ECO:0000256" key="6">
    <source>
        <dbReference type="ARBA" id="ARBA00022991"/>
    </source>
</evidence>
<evidence type="ECO:0000256" key="3">
    <source>
        <dbReference type="ARBA" id="ARBA00014046"/>
    </source>
</evidence>
<accession>A0A4P5PTZ7</accession>
<dbReference type="SUPFAM" id="SSF52425">
    <property type="entry name" value="Cryptochrome/photolyase, N-terminal domain"/>
    <property type="match status" value="1"/>
</dbReference>
<proteinExistence type="inferred from homology"/>
<keyword evidence="12" id="KW-0456">Lyase</keyword>
<dbReference type="SUPFAM" id="SSF48173">
    <property type="entry name" value="Cryptochrome/photolyase FAD-binding domain"/>
    <property type="match status" value="1"/>
</dbReference>
<evidence type="ECO:0000256" key="1">
    <source>
        <dbReference type="ARBA" id="ARBA00001932"/>
    </source>
</evidence>
<organism evidence="12 13">
    <name type="scientific">Enterococcus florum</name>
    <dbReference type="NCBI Taxonomy" id="2480627"/>
    <lineage>
        <taxon>Bacteria</taxon>
        <taxon>Bacillati</taxon>
        <taxon>Bacillota</taxon>
        <taxon>Bacilli</taxon>
        <taxon>Lactobacillales</taxon>
        <taxon>Enterococcaceae</taxon>
        <taxon>Enterococcus</taxon>
    </lineage>
</organism>
<evidence type="ECO:0000313" key="13">
    <source>
        <dbReference type="Proteomes" id="UP000290567"/>
    </source>
</evidence>
<keyword evidence="4 8" id="KW-0285">Flavoprotein</keyword>
<comment type="catalytic activity">
    <reaction evidence="7">
        <text>cyclobutadipyrimidine (in DNA) = 2 pyrimidine residues (in DNA).</text>
        <dbReference type="EC" id="4.1.99.3"/>
    </reaction>
</comment>
<dbReference type="Gene3D" id="3.40.50.620">
    <property type="entry name" value="HUPs"/>
    <property type="match status" value="1"/>
</dbReference>
<evidence type="ECO:0000256" key="8">
    <source>
        <dbReference type="PIRSR" id="PIRSR602081-1"/>
    </source>
</evidence>
<dbReference type="EC" id="4.1.99.3" evidence="2"/>
<dbReference type="Gene3D" id="1.10.579.10">
    <property type="entry name" value="DNA Cyclobutane Dipyrimidine Photolyase, subunit A, domain 3"/>
    <property type="match status" value="1"/>
</dbReference>
<feature type="site" description="Electron transfer via tryptophanyl radical" evidence="9">
    <location>
        <position position="375"/>
    </location>
</feature>
<gene>
    <name evidence="12" type="ORF">NRIC_38040</name>
</gene>
<evidence type="ECO:0000256" key="5">
    <source>
        <dbReference type="ARBA" id="ARBA00022827"/>
    </source>
</evidence>
<dbReference type="GO" id="GO:0009416">
    <property type="term" value="P:response to light stimulus"/>
    <property type="evidence" value="ECO:0007669"/>
    <property type="project" value="TreeGrafter"/>
</dbReference>
<dbReference type="PANTHER" id="PTHR11455:SF9">
    <property type="entry name" value="CRYPTOCHROME CIRCADIAN CLOCK 5 ISOFORM X1"/>
    <property type="match status" value="1"/>
</dbReference>
<comment type="cofactor">
    <cofactor evidence="8">
        <name>FAD</name>
        <dbReference type="ChEBI" id="CHEBI:57692"/>
    </cofactor>
    <text evidence="8">Binds 1 FAD per subunit.</text>
</comment>
<dbReference type="InterPro" id="IPR014729">
    <property type="entry name" value="Rossmann-like_a/b/a_fold"/>
</dbReference>
<name>A0A4P5PTZ7_9ENTE</name>
<feature type="site" description="Electron transfer via tryptophanyl radical" evidence="9">
    <location>
        <position position="352"/>
    </location>
</feature>
<feature type="binding site" evidence="8">
    <location>
        <begin position="268"/>
        <end position="275"/>
    </location>
    <ligand>
        <name>FAD</name>
        <dbReference type="ChEBI" id="CHEBI:57692"/>
    </ligand>
</feature>
<dbReference type="InterPro" id="IPR036155">
    <property type="entry name" value="Crypto/Photolyase_N_sf"/>
</dbReference>
<dbReference type="PROSITE" id="PS51645">
    <property type="entry name" value="PHR_CRY_ALPHA_BETA"/>
    <property type="match status" value="1"/>
</dbReference>
<dbReference type="InterPro" id="IPR018394">
    <property type="entry name" value="DNA_photolyase_1_CS_C"/>
</dbReference>
<dbReference type="GO" id="GO:0000719">
    <property type="term" value="P:photoreactive repair"/>
    <property type="evidence" value="ECO:0007669"/>
    <property type="project" value="UniProtKB-ARBA"/>
</dbReference>
<keyword evidence="5 8" id="KW-0274">FAD</keyword>
<dbReference type="EMBL" id="BJCC01000051">
    <property type="protein sequence ID" value="GCF95913.1"/>
    <property type="molecule type" value="Genomic_DNA"/>
</dbReference>
<reference evidence="13" key="1">
    <citation type="submission" date="2019-02" db="EMBL/GenBank/DDBJ databases">
        <title>Draft genome sequence of Enterococcus sp. Gos25-1.</title>
        <authorList>
            <person name="Tanaka N."/>
            <person name="Shiwa Y."/>
            <person name="Fujita N."/>
        </authorList>
    </citation>
    <scope>NUCLEOTIDE SEQUENCE [LARGE SCALE GENOMIC DNA]</scope>
    <source>
        <strain evidence="13">Gos25-1</strain>
    </source>
</reference>
<evidence type="ECO:0000259" key="11">
    <source>
        <dbReference type="PROSITE" id="PS51645"/>
    </source>
</evidence>
<dbReference type="Gene3D" id="1.25.40.80">
    <property type="match status" value="1"/>
</dbReference>
<feature type="binding site" evidence="8">
    <location>
        <begin position="232"/>
        <end position="236"/>
    </location>
    <ligand>
        <name>FAD</name>
        <dbReference type="ChEBI" id="CHEBI:57692"/>
    </ligand>
</feature>
<evidence type="ECO:0000256" key="7">
    <source>
        <dbReference type="ARBA" id="ARBA00033999"/>
    </source>
</evidence>
<comment type="caution">
    <text evidence="12">The sequence shown here is derived from an EMBL/GenBank/DDBJ whole genome shotgun (WGS) entry which is preliminary data.</text>
</comment>
<dbReference type="PANTHER" id="PTHR11455">
    <property type="entry name" value="CRYPTOCHROME"/>
    <property type="match status" value="1"/>
</dbReference>
<comment type="similarity">
    <text evidence="10">Belongs to the DNA photolyase family.</text>
</comment>
<feature type="site" description="Electron transfer via tryptophanyl radical" evidence="9">
    <location>
        <position position="299"/>
    </location>
</feature>
<dbReference type="InterPro" id="IPR002081">
    <property type="entry name" value="Cryptochrome/DNA_photolyase_1"/>
</dbReference>
<dbReference type="Proteomes" id="UP000290567">
    <property type="component" value="Unassembled WGS sequence"/>
</dbReference>
<comment type="cofactor">
    <cofactor evidence="1">
        <name>(6R)-5,10-methylene-5,6,7,8-tetrahydrofolate</name>
        <dbReference type="ChEBI" id="CHEBI:15636"/>
    </cofactor>
</comment>
<dbReference type="FunFam" id="1.10.579.10:FF:000003">
    <property type="entry name" value="Deoxyribodipyrimidine photo-lyase"/>
    <property type="match status" value="1"/>
</dbReference>
<evidence type="ECO:0000313" key="12">
    <source>
        <dbReference type="EMBL" id="GCF95913.1"/>
    </source>
</evidence>
<dbReference type="InterPro" id="IPR036134">
    <property type="entry name" value="Crypto/Photolyase_FAD-like_sf"/>
</dbReference>
<dbReference type="Pfam" id="PF00875">
    <property type="entry name" value="DNA_photolyase"/>
    <property type="match status" value="1"/>
</dbReference>
<feature type="binding site" evidence="8">
    <location>
        <position position="265"/>
    </location>
    <ligand>
        <name>FAD</name>
        <dbReference type="ChEBI" id="CHEBI:57692"/>
    </ligand>
</feature>
<keyword evidence="13" id="KW-1185">Reference proteome</keyword>
<dbReference type="GO" id="GO:0003677">
    <property type="term" value="F:DNA binding"/>
    <property type="evidence" value="ECO:0007669"/>
    <property type="project" value="TreeGrafter"/>
</dbReference>
<dbReference type="PROSITE" id="PS00394">
    <property type="entry name" value="DNA_PHOTOLYASES_1_1"/>
    <property type="match status" value="1"/>
</dbReference>
<dbReference type="InterPro" id="IPR005101">
    <property type="entry name" value="Cryptochr/Photolyase_FAD-bd"/>
</dbReference>
<keyword evidence="6 10" id="KW-0157">Chromophore</keyword>
<evidence type="ECO:0000256" key="2">
    <source>
        <dbReference type="ARBA" id="ARBA00013149"/>
    </source>
</evidence>
<evidence type="ECO:0000256" key="10">
    <source>
        <dbReference type="RuleBase" id="RU004182"/>
    </source>
</evidence>
<feature type="binding site" evidence="8">
    <location>
        <position position="220"/>
    </location>
    <ligand>
        <name>FAD</name>
        <dbReference type="ChEBI" id="CHEBI:57692"/>
    </ligand>
</feature>
<evidence type="ECO:0000256" key="4">
    <source>
        <dbReference type="ARBA" id="ARBA00022630"/>
    </source>
</evidence>
<protein>
    <recommendedName>
        <fullName evidence="3">Deoxyribodipyrimidine photo-lyase</fullName>
        <ecNumber evidence="2">4.1.99.3</ecNumber>
    </recommendedName>
</protein>
<feature type="binding site" evidence="8">
    <location>
        <begin position="365"/>
        <end position="367"/>
    </location>
    <ligand>
        <name>FAD</name>
        <dbReference type="ChEBI" id="CHEBI:57692"/>
    </ligand>
</feature>
<dbReference type="GO" id="GO:0071949">
    <property type="term" value="F:FAD binding"/>
    <property type="evidence" value="ECO:0007669"/>
    <property type="project" value="TreeGrafter"/>
</dbReference>
<dbReference type="GO" id="GO:0003904">
    <property type="term" value="F:deoxyribodipyrimidine photo-lyase activity"/>
    <property type="evidence" value="ECO:0007669"/>
    <property type="project" value="UniProtKB-EC"/>
</dbReference>